<feature type="compositionally biased region" description="Polar residues" evidence="1">
    <location>
        <begin position="429"/>
        <end position="444"/>
    </location>
</feature>
<sequence>MSGQDPPRKGTRQRGPPKRYDPCPGSPKGHRDGRQEDLEDDGHTDEEETKEKPPSPTPYTSSSSTRRRAEAEAELEQKMIAAENGVSELEQELELSEVKLISLQGEIATKTARLDSDHPLHEPNNIVNLKREIALLNYPIIELSHITSQHNLLKVKTKRTVQRIENNVKVFKKQHQATIAAIDDDDEQYLGSDEDVDKELDAAAKRFERFKLTEPDHLPEQPVKEDKPQTMVEFGSAVMNLTATIKSLGEVHHLQNPLLLSDLEEKLPASLRAQWKEKLLESAKVGSLENFTEWVKFKAKVATLMTPPRLTDEKKDKWAEQQPRKKEAGYNATDPESKKEITKICNECKKNHWTNECKKFMELSVDQRWENVKSCRACFKCLSKGHSKEKCKRKKSCGVDGCNFDHHPLLHRPPRSREERGTPPPATDGPSSSSMNAGQGQTAGSAHHVRGKTSDKILMIVPVKIKGPKGVVSTHALLDNGSTLTLIDSDLAKQIGSSGRKTELCLQWIGSHSHMEDQSQTLTMEIQGVFPYAKWFEMKDVQTVQDFHCSSQTVIAEELKSKFPYLNQVPIKDMVNVQPRLLIGVNNTKLIVPQRSVKGVDNNAVAHRTLLGWAIHGIMSGRETKGSVTHLCNHDDMDDLHNIVKNYFSVEAFGVKVPDFQPQKKEDERAQEILEKTESHPWSESIRDWTSL</sequence>
<feature type="compositionally biased region" description="Basic and acidic residues" evidence="1">
    <location>
        <begin position="662"/>
        <end position="692"/>
    </location>
</feature>
<feature type="region of interest" description="Disordered" evidence="1">
    <location>
        <begin position="312"/>
        <end position="335"/>
    </location>
</feature>
<dbReference type="Proteomes" id="UP000198287">
    <property type="component" value="Unassembled WGS sequence"/>
</dbReference>
<accession>A0A226CYV9</accession>
<evidence type="ECO:0000313" key="2">
    <source>
        <dbReference type="EMBL" id="OXA37804.1"/>
    </source>
</evidence>
<reference evidence="2 3" key="1">
    <citation type="submission" date="2015-12" db="EMBL/GenBank/DDBJ databases">
        <title>The genome of Folsomia candida.</title>
        <authorList>
            <person name="Faddeeva A."/>
            <person name="Derks M.F."/>
            <person name="Anvar Y."/>
            <person name="Smit S."/>
            <person name="Van Straalen N."/>
            <person name="Roelofs D."/>
        </authorList>
    </citation>
    <scope>NUCLEOTIDE SEQUENCE [LARGE SCALE GENOMIC DNA]</scope>
    <source>
        <strain evidence="2 3">VU population</strain>
        <tissue evidence="2">Whole body</tissue>
    </source>
</reference>
<dbReference type="OrthoDB" id="6759992at2759"/>
<dbReference type="AlphaFoldDB" id="A0A226CYV9"/>
<feature type="region of interest" description="Disordered" evidence="1">
    <location>
        <begin position="408"/>
        <end position="451"/>
    </location>
</feature>
<dbReference type="PANTHER" id="PTHR47331:SF5">
    <property type="entry name" value="RIBONUCLEASE H"/>
    <property type="match status" value="1"/>
</dbReference>
<proteinExistence type="predicted"/>
<gene>
    <name evidence="2" type="ORF">Fcan01_27465</name>
</gene>
<feature type="compositionally biased region" description="Basic and acidic residues" evidence="1">
    <location>
        <begin position="312"/>
        <end position="328"/>
    </location>
</feature>
<protein>
    <recommendedName>
        <fullName evidence="4">CCHC-type domain-containing protein</fullName>
    </recommendedName>
</protein>
<evidence type="ECO:0000256" key="1">
    <source>
        <dbReference type="SAM" id="MobiDB-lite"/>
    </source>
</evidence>
<dbReference type="PANTHER" id="PTHR47331">
    <property type="entry name" value="PHD-TYPE DOMAIN-CONTAINING PROTEIN"/>
    <property type="match status" value="1"/>
</dbReference>
<feature type="region of interest" description="Disordered" evidence="1">
    <location>
        <begin position="661"/>
        <end position="692"/>
    </location>
</feature>
<evidence type="ECO:0008006" key="4">
    <source>
        <dbReference type="Google" id="ProtNLM"/>
    </source>
</evidence>
<evidence type="ECO:0000313" key="3">
    <source>
        <dbReference type="Proteomes" id="UP000198287"/>
    </source>
</evidence>
<comment type="caution">
    <text evidence="2">The sequence shown here is derived from an EMBL/GenBank/DDBJ whole genome shotgun (WGS) entry which is preliminary data.</text>
</comment>
<dbReference type="EMBL" id="LNIX01000052">
    <property type="protein sequence ID" value="OXA37804.1"/>
    <property type="molecule type" value="Genomic_DNA"/>
</dbReference>
<name>A0A226CYV9_FOLCA</name>
<organism evidence="2 3">
    <name type="scientific">Folsomia candida</name>
    <name type="common">Springtail</name>
    <dbReference type="NCBI Taxonomy" id="158441"/>
    <lineage>
        <taxon>Eukaryota</taxon>
        <taxon>Metazoa</taxon>
        <taxon>Ecdysozoa</taxon>
        <taxon>Arthropoda</taxon>
        <taxon>Hexapoda</taxon>
        <taxon>Collembola</taxon>
        <taxon>Entomobryomorpha</taxon>
        <taxon>Isotomoidea</taxon>
        <taxon>Isotomidae</taxon>
        <taxon>Proisotominae</taxon>
        <taxon>Folsomia</taxon>
    </lineage>
</organism>
<keyword evidence="3" id="KW-1185">Reference proteome</keyword>
<feature type="compositionally biased region" description="Acidic residues" evidence="1">
    <location>
        <begin position="37"/>
        <end position="48"/>
    </location>
</feature>
<feature type="region of interest" description="Disordered" evidence="1">
    <location>
        <begin position="1"/>
        <end position="73"/>
    </location>
</feature>